<reference evidence="2 3" key="1">
    <citation type="submission" date="2019-03" db="EMBL/GenBank/DDBJ databases">
        <title>First draft genome of Liparis tanakae, snailfish: a comprehensive survey of snailfish specific genes.</title>
        <authorList>
            <person name="Kim W."/>
            <person name="Song I."/>
            <person name="Jeong J.-H."/>
            <person name="Kim D."/>
            <person name="Kim S."/>
            <person name="Ryu S."/>
            <person name="Song J.Y."/>
            <person name="Lee S.K."/>
        </authorList>
    </citation>
    <scope>NUCLEOTIDE SEQUENCE [LARGE SCALE GENOMIC DNA]</scope>
    <source>
        <tissue evidence="2">Muscle</tissue>
    </source>
</reference>
<dbReference type="Proteomes" id="UP000314294">
    <property type="component" value="Unassembled WGS sequence"/>
</dbReference>
<organism evidence="2 3">
    <name type="scientific">Liparis tanakae</name>
    <name type="common">Tanaka's snailfish</name>
    <dbReference type="NCBI Taxonomy" id="230148"/>
    <lineage>
        <taxon>Eukaryota</taxon>
        <taxon>Metazoa</taxon>
        <taxon>Chordata</taxon>
        <taxon>Craniata</taxon>
        <taxon>Vertebrata</taxon>
        <taxon>Euteleostomi</taxon>
        <taxon>Actinopterygii</taxon>
        <taxon>Neopterygii</taxon>
        <taxon>Teleostei</taxon>
        <taxon>Neoteleostei</taxon>
        <taxon>Acanthomorphata</taxon>
        <taxon>Eupercaria</taxon>
        <taxon>Perciformes</taxon>
        <taxon>Cottioidei</taxon>
        <taxon>Cottales</taxon>
        <taxon>Liparidae</taxon>
        <taxon>Liparis</taxon>
    </lineage>
</organism>
<evidence type="ECO:0000313" key="2">
    <source>
        <dbReference type="EMBL" id="TNN37737.1"/>
    </source>
</evidence>
<sequence>MLRGRPRAHIGHQWVNSEHTSRFIHSQPGGREQQSLTPQHKAGSVSVAAADIIIFLNIHKWEKL</sequence>
<name>A0A4Z2F995_9TELE</name>
<evidence type="ECO:0000256" key="1">
    <source>
        <dbReference type="SAM" id="MobiDB-lite"/>
    </source>
</evidence>
<feature type="region of interest" description="Disordered" evidence="1">
    <location>
        <begin position="1"/>
        <end position="40"/>
    </location>
</feature>
<protein>
    <submittedName>
        <fullName evidence="2">Uncharacterized protein</fullName>
    </submittedName>
</protein>
<accession>A0A4Z2F995</accession>
<dbReference type="EMBL" id="SRLO01001449">
    <property type="protein sequence ID" value="TNN37737.1"/>
    <property type="molecule type" value="Genomic_DNA"/>
</dbReference>
<evidence type="ECO:0000313" key="3">
    <source>
        <dbReference type="Proteomes" id="UP000314294"/>
    </source>
</evidence>
<proteinExistence type="predicted"/>
<comment type="caution">
    <text evidence="2">The sequence shown here is derived from an EMBL/GenBank/DDBJ whole genome shotgun (WGS) entry which is preliminary data.</text>
</comment>
<keyword evidence="3" id="KW-1185">Reference proteome</keyword>
<dbReference type="AlphaFoldDB" id="A0A4Z2F995"/>
<gene>
    <name evidence="2" type="ORF">EYF80_052097</name>
</gene>
<feature type="compositionally biased region" description="Basic residues" evidence="1">
    <location>
        <begin position="1"/>
        <end position="10"/>
    </location>
</feature>